<comment type="caution">
    <text evidence="1">The sequence shown here is derived from an EMBL/GenBank/DDBJ whole genome shotgun (WGS) entry which is preliminary data.</text>
</comment>
<dbReference type="AlphaFoldDB" id="A0A4V3EQF9"/>
<evidence type="ECO:0000313" key="1">
    <source>
        <dbReference type="EMBL" id="TDT41718.1"/>
    </source>
</evidence>
<accession>A0A4V3EQF9</accession>
<dbReference type="OrthoDB" id="7627389at2"/>
<dbReference type="Gene3D" id="3.40.50.410">
    <property type="entry name" value="von Willebrand factor, type A domain"/>
    <property type="match status" value="1"/>
</dbReference>
<evidence type="ECO:0000313" key="2">
    <source>
        <dbReference type="Proteomes" id="UP000295830"/>
    </source>
</evidence>
<organism evidence="1 2">
    <name type="scientific">Halospina denitrificans</name>
    <dbReference type="NCBI Taxonomy" id="332522"/>
    <lineage>
        <taxon>Bacteria</taxon>
        <taxon>Pseudomonadati</taxon>
        <taxon>Pseudomonadota</taxon>
        <taxon>Gammaproteobacteria</taxon>
        <taxon>Halospina</taxon>
    </lineage>
</organism>
<dbReference type="InterPro" id="IPR036465">
    <property type="entry name" value="vWFA_dom_sf"/>
</dbReference>
<gene>
    <name evidence="1" type="ORF">DES49_1820</name>
</gene>
<proteinExistence type="predicted"/>
<evidence type="ECO:0008006" key="3">
    <source>
        <dbReference type="Google" id="ProtNLM"/>
    </source>
</evidence>
<dbReference type="RefSeq" id="WP_133736065.1">
    <property type="nucleotide sequence ID" value="NZ_SOAX01000003.1"/>
</dbReference>
<protein>
    <recommendedName>
        <fullName evidence="3">VWFA domain-containing protein</fullName>
    </recommendedName>
</protein>
<dbReference type="EMBL" id="SOAX01000003">
    <property type="protein sequence ID" value="TDT41718.1"/>
    <property type="molecule type" value="Genomic_DNA"/>
</dbReference>
<sequence>MIDVTNPKIRVALQGLRLITAVLLSLLLFGCAEPTNHSRAAFVLMDISDSYAAERDQARRLTNYLLSQLDTGDSLAVGFIDNSSFTERNIVAQVTFDERPSVASQQKRVFQRRVTGFMENFQTPSYHSDITGGVLLARDYLEQVDAGEKHLFLLSDLHEDVPPRLERDMKLNLSDVQVVAINVKRQRSDNENPQEYEQRLASWEKRVEENGGRWAMVNNMERLEKRGVLR</sequence>
<dbReference type="Proteomes" id="UP000295830">
    <property type="component" value="Unassembled WGS sequence"/>
</dbReference>
<keyword evidence="2" id="KW-1185">Reference proteome</keyword>
<name>A0A4V3EQF9_9GAMM</name>
<reference evidence="1 2" key="1">
    <citation type="submission" date="2019-03" db="EMBL/GenBank/DDBJ databases">
        <title>Genomic Encyclopedia of Type Strains, Phase IV (KMG-IV): sequencing the most valuable type-strain genomes for metagenomic binning, comparative biology and taxonomic classification.</title>
        <authorList>
            <person name="Goeker M."/>
        </authorList>
    </citation>
    <scope>NUCLEOTIDE SEQUENCE [LARGE SCALE GENOMIC DNA]</scope>
    <source>
        <strain evidence="1 2">DSM 15505</strain>
    </source>
</reference>